<dbReference type="SUPFAM" id="SSF53850">
    <property type="entry name" value="Periplasmic binding protein-like II"/>
    <property type="match status" value="1"/>
</dbReference>
<reference evidence="4" key="1">
    <citation type="submission" date="2010-12" db="EMBL/GenBank/DDBJ databases">
        <title>Complete sequence of Desulfovibrio aespoeensis Aspo-2.</title>
        <authorList>
            <consortium name="US DOE Joint Genome Institute"/>
            <person name="Lucas S."/>
            <person name="Copeland A."/>
            <person name="Lapidus A."/>
            <person name="Cheng J.-F."/>
            <person name="Goodwin L."/>
            <person name="Pitluck S."/>
            <person name="Chertkov O."/>
            <person name="Misra M."/>
            <person name="Detter J.C."/>
            <person name="Han C."/>
            <person name="Tapia R."/>
            <person name="Land M."/>
            <person name="Hauser L."/>
            <person name="Kyrpides N."/>
            <person name="Ivanova N."/>
            <person name="Ovchinnikova G."/>
            <person name="Pedersen K."/>
            <person name="Jagevall S."/>
            <person name="Hazen T."/>
            <person name="Woyke T."/>
        </authorList>
    </citation>
    <scope>NUCLEOTIDE SEQUENCE [LARGE SCALE GENOMIC DNA]</scope>
    <source>
        <strain evidence="4">ATCC 700646 / DSM 10631 / Aspo-2</strain>
    </source>
</reference>
<evidence type="ECO:0000256" key="1">
    <source>
        <dbReference type="ARBA" id="ARBA00022729"/>
    </source>
</evidence>
<reference evidence="3 4" key="2">
    <citation type="journal article" date="2014" name="Genome Announc.">
        <title>Complete Genome Sequence of the Subsurface, Mesophilic Sulfate-Reducing Bacterium Desulfovibrio aespoeensis Aspo-2.</title>
        <authorList>
            <person name="Pedersen K."/>
            <person name="Bengtsson A."/>
            <person name="Edlund J."/>
            <person name="Rabe L."/>
            <person name="Hazen T."/>
            <person name="Chakraborty R."/>
            <person name="Goodwin L."/>
            <person name="Shapiro N."/>
        </authorList>
    </citation>
    <scope>NUCLEOTIDE SEQUENCE [LARGE SCALE GENOMIC DNA]</scope>
    <source>
        <strain evidence="4">ATCC 700646 / DSM 10631 / Aspo-2</strain>
    </source>
</reference>
<dbReference type="PANTHER" id="PTHR35936:SF6">
    <property type="entry name" value="AMINO ACID ABC TRANSPORTER SUBSTRATE-BINDING PAAT FAMILY PROTEIN"/>
    <property type="match status" value="1"/>
</dbReference>
<dbReference type="eggNOG" id="COG0834">
    <property type="taxonomic scope" value="Bacteria"/>
</dbReference>
<keyword evidence="4" id="KW-1185">Reference proteome</keyword>
<evidence type="ECO:0000313" key="4">
    <source>
        <dbReference type="Proteomes" id="UP000002191"/>
    </source>
</evidence>
<gene>
    <name evidence="3" type="ordered locus">Daes_0965</name>
</gene>
<dbReference type="KEGG" id="das:Daes_0965"/>
<dbReference type="PANTHER" id="PTHR35936">
    <property type="entry name" value="MEMBRANE-BOUND LYTIC MUREIN TRANSGLYCOSYLASE F"/>
    <property type="match status" value="1"/>
</dbReference>
<organism evidence="3 4">
    <name type="scientific">Pseudodesulfovibrio aespoeensis (strain ATCC 700646 / DSM 10631 / Aspo-2)</name>
    <name type="common">Desulfovibrio aespoeensis</name>
    <dbReference type="NCBI Taxonomy" id="643562"/>
    <lineage>
        <taxon>Bacteria</taxon>
        <taxon>Pseudomonadati</taxon>
        <taxon>Thermodesulfobacteriota</taxon>
        <taxon>Desulfovibrionia</taxon>
        <taxon>Desulfovibrionales</taxon>
        <taxon>Desulfovibrionaceae</taxon>
    </lineage>
</organism>
<dbReference type="HOGENOM" id="CLU_064076_8_0_7"/>
<sequence precursor="true">MMRNFMPCMRRVLPGFCLALSVLLVGGQVLAEEVRLVYEDFPPFEYQQDGEAQGESVALIRQVCAELGLTPVFMHRPWARALDDVRTGHADGIFSLFRSEERERSLIFAQQPLAHDETVVFVARGDLHPESLEDLAGLRVGLVRGHHYGSGVVERIPGSLQLFKDVRTMFAMLCEGRIDAAMVARSPGEHFLKQLDCGDQVREVLVLAQMSLHIAFSRLDEAHGKRLAEAFSRELARMEAARRGGREAASE</sequence>
<dbReference type="EMBL" id="CP002431">
    <property type="protein sequence ID" value="ADU61982.1"/>
    <property type="molecule type" value="Genomic_DNA"/>
</dbReference>
<proteinExistence type="predicted"/>
<keyword evidence="1" id="KW-0732">Signal</keyword>
<evidence type="ECO:0000313" key="3">
    <source>
        <dbReference type="EMBL" id="ADU61982.1"/>
    </source>
</evidence>
<evidence type="ECO:0000259" key="2">
    <source>
        <dbReference type="SMART" id="SM00062"/>
    </source>
</evidence>
<dbReference type="InterPro" id="IPR001638">
    <property type="entry name" value="Solute-binding_3/MltF_N"/>
</dbReference>
<name>E6VSJ7_PSEA9</name>
<accession>E6VSJ7</accession>
<protein>
    <submittedName>
        <fullName evidence="3">Extracellular solute-binding protein family 3</fullName>
    </submittedName>
</protein>
<dbReference type="STRING" id="643562.Daes_0965"/>
<dbReference type="Proteomes" id="UP000002191">
    <property type="component" value="Chromosome"/>
</dbReference>
<dbReference type="Gene3D" id="3.40.190.10">
    <property type="entry name" value="Periplasmic binding protein-like II"/>
    <property type="match status" value="2"/>
</dbReference>
<dbReference type="Pfam" id="PF00497">
    <property type="entry name" value="SBP_bac_3"/>
    <property type="match status" value="1"/>
</dbReference>
<feature type="domain" description="Solute-binding protein family 3/N-terminal" evidence="2">
    <location>
        <begin position="33"/>
        <end position="251"/>
    </location>
</feature>
<dbReference type="SMART" id="SM00062">
    <property type="entry name" value="PBPb"/>
    <property type="match status" value="1"/>
</dbReference>
<dbReference type="AlphaFoldDB" id="E6VSJ7"/>